<dbReference type="EMBL" id="JATAAI010000002">
    <property type="protein sequence ID" value="KAK1747961.1"/>
    <property type="molecule type" value="Genomic_DNA"/>
</dbReference>
<reference evidence="1" key="1">
    <citation type="submission" date="2023-06" db="EMBL/GenBank/DDBJ databases">
        <title>Survivors Of The Sea: Transcriptome response of Skeletonema marinoi to long-term dormancy.</title>
        <authorList>
            <person name="Pinder M.I.M."/>
            <person name="Kourtchenko O."/>
            <person name="Robertson E.K."/>
            <person name="Larsson T."/>
            <person name="Maumus F."/>
            <person name="Osuna-Cruz C.M."/>
            <person name="Vancaester E."/>
            <person name="Stenow R."/>
            <person name="Vandepoele K."/>
            <person name="Ploug H."/>
            <person name="Bruchert V."/>
            <person name="Godhe A."/>
            <person name="Topel M."/>
        </authorList>
    </citation>
    <scope>NUCLEOTIDE SEQUENCE</scope>
    <source>
        <strain evidence="1">R05AC</strain>
    </source>
</reference>
<feature type="non-terminal residue" evidence="1">
    <location>
        <position position="1"/>
    </location>
</feature>
<dbReference type="AlphaFoldDB" id="A0AAD8YMP7"/>
<accession>A0AAD8YMP7</accession>
<proteinExistence type="predicted"/>
<name>A0AAD8YMP7_9STRA</name>
<evidence type="ECO:0000313" key="2">
    <source>
        <dbReference type="Proteomes" id="UP001224775"/>
    </source>
</evidence>
<dbReference type="Proteomes" id="UP001224775">
    <property type="component" value="Unassembled WGS sequence"/>
</dbReference>
<sequence length="224" mass="25064">EDDNHPGNCSRSDFWNLSSVDNNIRKYCTHKMFWSKTNINQIGQKISLTMLLTHLLIILSTKVCHSFVCTSSQTTRSLNSFPTILLFAKDATKTDSDDLESEEDFIWDGVPIEGAHDAEFEDGSGSNDDFFVPSADFMSMATSVTSPALSVIGDGGSSSTFDRSKNMGKLHQMEEEFDLEEIGGDSGFLDDEDTEIDTEFGKIKFNKMMDDDLFWEVDEGAHFD</sequence>
<gene>
    <name evidence="1" type="ORF">QTG54_001924</name>
</gene>
<evidence type="ECO:0000313" key="1">
    <source>
        <dbReference type="EMBL" id="KAK1747961.1"/>
    </source>
</evidence>
<protein>
    <submittedName>
        <fullName evidence="1">Uncharacterized protein</fullName>
    </submittedName>
</protein>
<comment type="caution">
    <text evidence="1">The sequence shown here is derived from an EMBL/GenBank/DDBJ whole genome shotgun (WGS) entry which is preliminary data.</text>
</comment>
<organism evidence="1 2">
    <name type="scientific">Skeletonema marinoi</name>
    <dbReference type="NCBI Taxonomy" id="267567"/>
    <lineage>
        <taxon>Eukaryota</taxon>
        <taxon>Sar</taxon>
        <taxon>Stramenopiles</taxon>
        <taxon>Ochrophyta</taxon>
        <taxon>Bacillariophyta</taxon>
        <taxon>Coscinodiscophyceae</taxon>
        <taxon>Thalassiosirophycidae</taxon>
        <taxon>Thalassiosirales</taxon>
        <taxon>Skeletonemataceae</taxon>
        <taxon>Skeletonema</taxon>
        <taxon>Skeletonema marinoi-dohrnii complex</taxon>
    </lineage>
</organism>
<keyword evidence="2" id="KW-1185">Reference proteome</keyword>